<comment type="caution">
    <text evidence="2">The sequence shown here is derived from an EMBL/GenBank/DDBJ whole genome shotgun (WGS) entry which is preliminary data.</text>
</comment>
<evidence type="ECO:0000313" key="2">
    <source>
        <dbReference type="EMBL" id="KKL22109.1"/>
    </source>
</evidence>
<reference evidence="2" key="1">
    <citation type="journal article" date="2015" name="Nature">
        <title>Complex archaea that bridge the gap between prokaryotes and eukaryotes.</title>
        <authorList>
            <person name="Spang A."/>
            <person name="Saw J.H."/>
            <person name="Jorgensen S.L."/>
            <person name="Zaremba-Niedzwiedzka K."/>
            <person name="Martijn J."/>
            <person name="Lind A.E."/>
            <person name="van Eijk R."/>
            <person name="Schleper C."/>
            <person name="Guy L."/>
            <person name="Ettema T.J."/>
        </authorList>
    </citation>
    <scope>NUCLEOTIDE SEQUENCE</scope>
</reference>
<sequence>MIGLLGTISPNVNSLKQFDENDGQLHSSSSENFLIDKVYTFTVSNPILTLDSNIYLEKGYYYYITVRVVTPHECDMKISILDSEGDRYDITHELNMAQDDYREIPYGAALSGNHSFVFEAILLRNLNVHIKIEKGDKVLENRIIPDEIVIYNNISKFKTGNVFKFRLFLKSDWYYKILIERVSTISKSLVNKRVSMDHLLWDPSQIEFSIFENETLRYEEYHFGTAIEGIYTMDIIIHIEADVLCTNVAFAVIEKGKISKIIDPNDPDPVPPDPLDDDTVIDDGDDTINGTQNTQSELEYSIPLEATITAIAGISIPITAIVAIVVYRKRKNVSRI</sequence>
<keyword evidence="1" id="KW-1133">Transmembrane helix</keyword>
<accession>A0A0F9BJN1</accession>
<gene>
    <name evidence="2" type="ORF">LCGC14_2438740</name>
</gene>
<evidence type="ECO:0000256" key="1">
    <source>
        <dbReference type="SAM" id="Phobius"/>
    </source>
</evidence>
<dbReference type="AlphaFoldDB" id="A0A0F9BJN1"/>
<name>A0A0F9BJN1_9ZZZZ</name>
<dbReference type="EMBL" id="LAZR01037475">
    <property type="protein sequence ID" value="KKL22109.1"/>
    <property type="molecule type" value="Genomic_DNA"/>
</dbReference>
<organism evidence="2">
    <name type="scientific">marine sediment metagenome</name>
    <dbReference type="NCBI Taxonomy" id="412755"/>
    <lineage>
        <taxon>unclassified sequences</taxon>
        <taxon>metagenomes</taxon>
        <taxon>ecological metagenomes</taxon>
    </lineage>
</organism>
<protein>
    <submittedName>
        <fullName evidence="2">Uncharacterized protein</fullName>
    </submittedName>
</protein>
<proteinExistence type="predicted"/>
<feature type="transmembrane region" description="Helical" evidence="1">
    <location>
        <begin position="306"/>
        <end position="327"/>
    </location>
</feature>
<keyword evidence="1" id="KW-0812">Transmembrane</keyword>
<keyword evidence="1" id="KW-0472">Membrane</keyword>